<protein>
    <submittedName>
        <fullName evidence="2">Uncharacterized protein</fullName>
    </submittedName>
</protein>
<feature type="region of interest" description="Disordered" evidence="1">
    <location>
        <begin position="217"/>
        <end position="289"/>
    </location>
</feature>
<evidence type="ECO:0000256" key="1">
    <source>
        <dbReference type="SAM" id="MobiDB-lite"/>
    </source>
</evidence>
<gene>
    <name evidence="2" type="ORF">AYI68_g4626</name>
</gene>
<comment type="caution">
    <text evidence="2">The sequence shown here is derived from an EMBL/GenBank/DDBJ whole genome shotgun (WGS) entry which is preliminary data.</text>
</comment>
<feature type="compositionally biased region" description="Acidic residues" evidence="1">
    <location>
        <begin position="280"/>
        <end position="289"/>
    </location>
</feature>
<dbReference type="EMBL" id="LSSL01002621">
    <property type="protein sequence ID" value="OLY81271.1"/>
    <property type="molecule type" value="Genomic_DNA"/>
</dbReference>
<dbReference type="STRING" id="133383.A0A1R0GWJ3"/>
<organism evidence="2 3">
    <name type="scientific">Smittium mucronatum</name>
    <dbReference type="NCBI Taxonomy" id="133383"/>
    <lineage>
        <taxon>Eukaryota</taxon>
        <taxon>Fungi</taxon>
        <taxon>Fungi incertae sedis</taxon>
        <taxon>Zoopagomycota</taxon>
        <taxon>Kickxellomycotina</taxon>
        <taxon>Harpellomycetes</taxon>
        <taxon>Harpellales</taxon>
        <taxon>Legeriomycetaceae</taxon>
        <taxon>Smittium</taxon>
    </lineage>
</organism>
<evidence type="ECO:0000313" key="3">
    <source>
        <dbReference type="Proteomes" id="UP000187455"/>
    </source>
</evidence>
<sequence length="289" mass="32010">MDPEAAVTIRELTEKVSLLVRERYPEGEPLDPFVSSRIPVTNLAVYPEPSEALPSIEEDFFRSPLNEEKRKINIYSCPRTSSMNYSPPPLNDSAPVSVKKVYSVFYDIQLALAQAILPINYFFHHRIQDNPGIGTADNPEEYLASTMRALLSDIAATITQARLDNLQKGMDLPGKPIQLVPSDSKPLMDHEEMDTLISKKPACTAATLLRRHNNNAATNAEPTGHVRPTDRASNFQGRGRGRGRGYVQTGMVQTGGQTVGLKHSEEGIKNPIQEPRDSEVETVIDTEES</sequence>
<evidence type="ECO:0000313" key="2">
    <source>
        <dbReference type="EMBL" id="OLY81271.1"/>
    </source>
</evidence>
<feature type="compositionally biased region" description="Low complexity" evidence="1">
    <location>
        <begin position="245"/>
        <end position="260"/>
    </location>
</feature>
<proteinExistence type="predicted"/>
<dbReference type="Proteomes" id="UP000187455">
    <property type="component" value="Unassembled WGS sequence"/>
</dbReference>
<reference evidence="2 3" key="1">
    <citation type="journal article" date="2016" name="Mol. Biol. Evol.">
        <title>Genome-Wide Survey of Gut Fungi (Harpellales) Reveals the First Horizontally Transferred Ubiquitin Gene from a Mosquito Host.</title>
        <authorList>
            <person name="Wang Y."/>
            <person name="White M.M."/>
            <person name="Kvist S."/>
            <person name="Moncalvo J.M."/>
        </authorList>
    </citation>
    <scope>NUCLEOTIDE SEQUENCE [LARGE SCALE GENOMIC DNA]</scope>
    <source>
        <strain evidence="2 3">ALG-7-W6</strain>
    </source>
</reference>
<dbReference type="OrthoDB" id="5545891at2759"/>
<keyword evidence="3" id="KW-1185">Reference proteome</keyword>
<dbReference type="AlphaFoldDB" id="A0A1R0GWJ3"/>
<accession>A0A1R0GWJ3</accession>
<name>A0A1R0GWJ3_9FUNG</name>
<feature type="compositionally biased region" description="Basic and acidic residues" evidence="1">
    <location>
        <begin position="262"/>
        <end position="279"/>
    </location>
</feature>